<dbReference type="CDD" id="cd07438">
    <property type="entry name" value="PHP_HisPPase_AMP"/>
    <property type="match status" value="1"/>
</dbReference>
<evidence type="ECO:0000313" key="3">
    <source>
        <dbReference type="Proteomes" id="UP001241056"/>
    </source>
</evidence>
<dbReference type="PANTHER" id="PTHR42924">
    <property type="entry name" value="EXONUCLEASE"/>
    <property type="match status" value="1"/>
</dbReference>
<dbReference type="InterPro" id="IPR003141">
    <property type="entry name" value="Pol/His_phosphatase_N"/>
</dbReference>
<dbReference type="SUPFAM" id="SSF89550">
    <property type="entry name" value="PHP domain-like"/>
    <property type="match status" value="1"/>
</dbReference>
<evidence type="ECO:0000313" key="2">
    <source>
        <dbReference type="EMBL" id="MDM7857452.1"/>
    </source>
</evidence>
<dbReference type="InterPro" id="IPR016195">
    <property type="entry name" value="Pol/histidinol_Pase-like"/>
</dbReference>
<dbReference type="Proteomes" id="UP001241056">
    <property type="component" value="Unassembled WGS sequence"/>
</dbReference>
<dbReference type="InterPro" id="IPR052018">
    <property type="entry name" value="PHP_domain"/>
</dbReference>
<protein>
    <submittedName>
        <fullName evidence="2">PHP domain-containing protein</fullName>
    </submittedName>
</protein>
<dbReference type="Gene3D" id="1.10.150.650">
    <property type="match status" value="1"/>
</dbReference>
<accession>A0ABT7SMP7</accession>
<gene>
    <name evidence="2" type="ORF">QEZ41_04070</name>
</gene>
<proteinExistence type="predicted"/>
<sequence length="290" mass="31909">MKVDLHSHSTASDGVLSPAELVKRAHSQGVKLLALTDHDTLAGIEQARTAAQELGMHLVNGVELSCLWGGATIHVLGFDFSMENKVLTELIDELYDARLLRSEEIAQRLSKAGFADTLAGAKEVQKQLGEVQTPPARPHFAEFMVQAGYVKSHSEAFKKWLGTGKIGDIKQHWPTLEQVMHALTEAQAWISLAHPYQYDFTRSKRRRLISDFVELGGHALEVSNGLQPAEHVGALSILAREFSLSVSAGSDFHAPHQFSEVGLYRTPATDLEYLWHKFALPADLQLATGV</sequence>
<name>A0ABT7SMP7_9GAMM</name>
<dbReference type="InterPro" id="IPR004013">
    <property type="entry name" value="PHP_dom"/>
</dbReference>
<organism evidence="2 3">
    <name type="scientific">Thiopseudomonas acetoxidans</name>
    <dbReference type="NCBI Taxonomy" id="3041622"/>
    <lineage>
        <taxon>Bacteria</taxon>
        <taxon>Pseudomonadati</taxon>
        <taxon>Pseudomonadota</taxon>
        <taxon>Gammaproteobacteria</taxon>
        <taxon>Pseudomonadales</taxon>
        <taxon>Pseudomonadaceae</taxon>
        <taxon>Thiopseudomonas</taxon>
    </lineage>
</organism>
<comment type="caution">
    <text evidence="2">The sequence shown here is derived from an EMBL/GenBank/DDBJ whole genome shotgun (WGS) entry which is preliminary data.</text>
</comment>
<evidence type="ECO:0000259" key="1">
    <source>
        <dbReference type="SMART" id="SM00481"/>
    </source>
</evidence>
<keyword evidence="3" id="KW-1185">Reference proteome</keyword>
<dbReference type="RefSeq" id="WP_289410106.1">
    <property type="nucleotide sequence ID" value="NZ_JAUCDY010000003.1"/>
</dbReference>
<dbReference type="Pfam" id="PF02811">
    <property type="entry name" value="PHP"/>
    <property type="match status" value="1"/>
</dbReference>
<feature type="domain" description="Polymerase/histidinol phosphatase N-terminal" evidence="1">
    <location>
        <begin position="3"/>
        <end position="68"/>
    </location>
</feature>
<reference evidence="2 3" key="1">
    <citation type="submission" date="2023-06" db="EMBL/GenBank/DDBJ databases">
        <title>Thiopseudomonas sp. CY1220 draft genome sequence.</title>
        <authorList>
            <person name="Zhao G."/>
            <person name="An M."/>
        </authorList>
    </citation>
    <scope>NUCLEOTIDE SEQUENCE [LARGE SCALE GENOMIC DNA]</scope>
    <source>
        <strain evidence="2 3">CY1220</strain>
    </source>
</reference>
<dbReference type="Gene3D" id="3.20.20.140">
    <property type="entry name" value="Metal-dependent hydrolases"/>
    <property type="match status" value="1"/>
</dbReference>
<dbReference type="EMBL" id="JAUCDY010000003">
    <property type="protein sequence ID" value="MDM7857452.1"/>
    <property type="molecule type" value="Genomic_DNA"/>
</dbReference>
<dbReference type="SMART" id="SM00481">
    <property type="entry name" value="POLIIIAc"/>
    <property type="match status" value="1"/>
</dbReference>
<dbReference type="PANTHER" id="PTHR42924:SF3">
    <property type="entry name" value="POLYMERASE_HISTIDINOL PHOSPHATASE N-TERMINAL DOMAIN-CONTAINING PROTEIN"/>
    <property type="match status" value="1"/>
</dbReference>